<evidence type="ECO:0000313" key="6">
    <source>
        <dbReference type="EMBL" id="KAK1275638.1"/>
    </source>
</evidence>
<evidence type="ECO:0000256" key="3">
    <source>
        <dbReference type="ARBA" id="ARBA00023274"/>
    </source>
</evidence>
<protein>
    <recommendedName>
        <fullName evidence="4">Small ribosomal subunit protein uS15c</fullName>
    </recommendedName>
</protein>
<evidence type="ECO:0000256" key="1">
    <source>
        <dbReference type="ARBA" id="ARBA00008434"/>
    </source>
</evidence>
<dbReference type="CDD" id="cd00353">
    <property type="entry name" value="Ribosomal_S15p_S13e"/>
    <property type="match status" value="1"/>
</dbReference>
<dbReference type="SUPFAM" id="SSF47060">
    <property type="entry name" value="S15/NS1 RNA-binding domain"/>
    <property type="match status" value="1"/>
</dbReference>
<dbReference type="NCBIfam" id="TIGR00952">
    <property type="entry name" value="S15_bact"/>
    <property type="match status" value="1"/>
</dbReference>
<dbReference type="Gene3D" id="6.10.250.3130">
    <property type="match status" value="1"/>
</dbReference>
<dbReference type="GO" id="GO:0005840">
    <property type="term" value="C:ribosome"/>
    <property type="evidence" value="ECO:0007669"/>
    <property type="project" value="UniProtKB-KW"/>
</dbReference>
<evidence type="ECO:0000256" key="5">
    <source>
        <dbReference type="SAM" id="MobiDB-lite"/>
    </source>
</evidence>
<keyword evidence="7" id="KW-1185">Reference proteome</keyword>
<dbReference type="Proteomes" id="UP001179952">
    <property type="component" value="Unassembled WGS sequence"/>
</dbReference>
<reference evidence="6" key="2">
    <citation type="submission" date="2023-06" db="EMBL/GenBank/DDBJ databases">
        <authorList>
            <person name="Ma L."/>
            <person name="Liu K.-W."/>
            <person name="Li Z."/>
            <person name="Hsiao Y.-Y."/>
            <person name="Qi Y."/>
            <person name="Fu T."/>
            <person name="Tang G."/>
            <person name="Zhang D."/>
            <person name="Sun W.-H."/>
            <person name="Liu D.-K."/>
            <person name="Li Y."/>
            <person name="Chen G.-Z."/>
            <person name="Liu X.-D."/>
            <person name="Liao X.-Y."/>
            <person name="Jiang Y.-T."/>
            <person name="Yu X."/>
            <person name="Hao Y."/>
            <person name="Huang J."/>
            <person name="Zhao X.-W."/>
            <person name="Ke S."/>
            <person name="Chen Y.-Y."/>
            <person name="Wu W.-L."/>
            <person name="Hsu J.-L."/>
            <person name="Lin Y.-F."/>
            <person name="Huang M.-D."/>
            <person name="Li C.-Y."/>
            <person name="Huang L."/>
            <person name="Wang Z.-W."/>
            <person name="Zhao X."/>
            <person name="Zhong W.-Y."/>
            <person name="Peng D.-H."/>
            <person name="Ahmad S."/>
            <person name="Lan S."/>
            <person name="Zhang J.-S."/>
            <person name="Tsai W.-C."/>
            <person name="Van De Peer Y."/>
            <person name="Liu Z.-J."/>
        </authorList>
    </citation>
    <scope>NUCLEOTIDE SEQUENCE</scope>
    <source>
        <strain evidence="6">SCP</strain>
        <tissue evidence="6">Leaves</tissue>
    </source>
</reference>
<dbReference type="Gene3D" id="1.10.287.10">
    <property type="entry name" value="S15/NS1, RNA-binding"/>
    <property type="match status" value="1"/>
</dbReference>
<evidence type="ECO:0000256" key="4">
    <source>
        <dbReference type="ARBA" id="ARBA00035250"/>
    </source>
</evidence>
<dbReference type="GO" id="GO:0006412">
    <property type="term" value="P:translation"/>
    <property type="evidence" value="ECO:0007669"/>
    <property type="project" value="InterPro"/>
</dbReference>
<evidence type="ECO:0000313" key="7">
    <source>
        <dbReference type="Proteomes" id="UP001179952"/>
    </source>
</evidence>
<dbReference type="HAMAP" id="MF_01343_B">
    <property type="entry name" value="Ribosomal_uS15_B"/>
    <property type="match status" value="1"/>
</dbReference>
<accession>A0AAV9BFU5</accession>
<dbReference type="InterPro" id="IPR005290">
    <property type="entry name" value="Ribosomal_uS15_bac-type"/>
</dbReference>
<feature type="compositionally biased region" description="Basic and acidic residues" evidence="5">
    <location>
        <begin position="1"/>
        <end position="11"/>
    </location>
</feature>
<feature type="compositionally biased region" description="Basic and acidic residues" evidence="5">
    <location>
        <begin position="174"/>
        <end position="185"/>
    </location>
</feature>
<dbReference type="InterPro" id="IPR000589">
    <property type="entry name" value="Ribosomal_uS15"/>
</dbReference>
<dbReference type="AlphaFoldDB" id="A0AAV9BFU5"/>
<evidence type="ECO:0000256" key="2">
    <source>
        <dbReference type="ARBA" id="ARBA00022980"/>
    </source>
</evidence>
<dbReference type="PANTHER" id="PTHR47546">
    <property type="entry name" value="S15/NS1, RNA-BINDING PROTEIN"/>
    <property type="match status" value="1"/>
</dbReference>
<dbReference type="SMART" id="SM01387">
    <property type="entry name" value="Ribosomal_S15"/>
    <property type="match status" value="1"/>
</dbReference>
<dbReference type="GO" id="GO:0005737">
    <property type="term" value="C:cytoplasm"/>
    <property type="evidence" value="ECO:0007669"/>
    <property type="project" value="UniProtKB-ARBA"/>
</dbReference>
<keyword evidence="2" id="KW-0689">Ribosomal protein</keyword>
<proteinExistence type="inferred from homology"/>
<dbReference type="PANTHER" id="PTHR47546:SF3">
    <property type="entry name" value="30S RIBOSOMAL PROTEIN S15, CHLOROPLASTIC"/>
    <property type="match status" value="1"/>
</dbReference>
<dbReference type="EMBL" id="JAUJYN010000003">
    <property type="protein sequence ID" value="KAK1275638.1"/>
    <property type="molecule type" value="Genomic_DNA"/>
</dbReference>
<sequence length="450" mass="49850">MAIRLKPELKTLKPYRSLRLFSTSTSTSSSSPPPPSNNGGDGGEGESDKATTESGAPSPRSSYFSDIKEKLRQSPPPRRTLSQPPPPSPFSPQNRPSKVASLAEIQKNLSEFRLRSSAPPPPTDGVGKPPSISFQDLYKGRSDGGGGAGRESSRLSFESIRESLRQLRPPPHGAGDRGLPERRSAVDLSLKSLKESLKAPRMPAGERGMEPSGLPRSIFGKESGTATEAESQVAKTEFVRTYTYGELGEKLRGLRPEAAAGEKKDWFSFTELNERLMKLREREVAESDSKLGGVSFKDLRESLIRLRNASDETAKRSSMQQLALLGQLGGPVTPSFMLQPPKEHLVEKYFHPDNMSSAEKMKLELQKVREEFKMSESDCGSSRVQIAQLTTKIKHLSSVLHKKDKHSRKGLIGMVEQRKKLLKYLRRTDWDSYCMALSKLGLRDTLELKN</sequence>
<name>A0AAV9BFU5_ACOGR</name>
<dbReference type="InterPro" id="IPR009068">
    <property type="entry name" value="uS15_NS1_RNA-bd_sf"/>
</dbReference>
<reference evidence="6" key="1">
    <citation type="journal article" date="2023" name="Nat. Commun.">
        <title>Diploid and tetraploid genomes of Acorus and the evolution of monocots.</title>
        <authorList>
            <person name="Ma L."/>
            <person name="Liu K.W."/>
            <person name="Li Z."/>
            <person name="Hsiao Y.Y."/>
            <person name="Qi Y."/>
            <person name="Fu T."/>
            <person name="Tang G.D."/>
            <person name="Zhang D."/>
            <person name="Sun W.H."/>
            <person name="Liu D.K."/>
            <person name="Li Y."/>
            <person name="Chen G.Z."/>
            <person name="Liu X.D."/>
            <person name="Liao X.Y."/>
            <person name="Jiang Y.T."/>
            <person name="Yu X."/>
            <person name="Hao Y."/>
            <person name="Huang J."/>
            <person name="Zhao X.W."/>
            <person name="Ke S."/>
            <person name="Chen Y.Y."/>
            <person name="Wu W.L."/>
            <person name="Hsu J.L."/>
            <person name="Lin Y.F."/>
            <person name="Huang M.D."/>
            <person name="Li C.Y."/>
            <person name="Huang L."/>
            <person name="Wang Z.W."/>
            <person name="Zhao X."/>
            <person name="Zhong W.Y."/>
            <person name="Peng D.H."/>
            <person name="Ahmad S."/>
            <person name="Lan S."/>
            <person name="Zhang J.S."/>
            <person name="Tsai W.C."/>
            <person name="Van de Peer Y."/>
            <person name="Liu Z.J."/>
        </authorList>
    </citation>
    <scope>NUCLEOTIDE SEQUENCE</scope>
    <source>
        <strain evidence="6">SCP</strain>
    </source>
</reference>
<comment type="similarity">
    <text evidence="1">Belongs to the universal ribosomal protein uS15 family.</text>
</comment>
<dbReference type="Pfam" id="PF00312">
    <property type="entry name" value="Ribosomal_S15"/>
    <property type="match status" value="1"/>
</dbReference>
<organism evidence="6 7">
    <name type="scientific">Acorus gramineus</name>
    <name type="common">Dwarf sweet flag</name>
    <dbReference type="NCBI Taxonomy" id="55184"/>
    <lineage>
        <taxon>Eukaryota</taxon>
        <taxon>Viridiplantae</taxon>
        <taxon>Streptophyta</taxon>
        <taxon>Embryophyta</taxon>
        <taxon>Tracheophyta</taxon>
        <taxon>Spermatophyta</taxon>
        <taxon>Magnoliopsida</taxon>
        <taxon>Liliopsida</taxon>
        <taxon>Acoraceae</taxon>
        <taxon>Acorus</taxon>
    </lineage>
</organism>
<dbReference type="GO" id="GO:1990904">
    <property type="term" value="C:ribonucleoprotein complex"/>
    <property type="evidence" value="ECO:0007669"/>
    <property type="project" value="UniProtKB-KW"/>
</dbReference>
<comment type="caution">
    <text evidence="6">The sequence shown here is derived from an EMBL/GenBank/DDBJ whole genome shotgun (WGS) entry which is preliminary data.</text>
</comment>
<gene>
    <name evidence="6" type="ORF">QJS04_geneDACA003782</name>
</gene>
<dbReference type="GO" id="GO:0003735">
    <property type="term" value="F:structural constituent of ribosome"/>
    <property type="evidence" value="ECO:0007669"/>
    <property type="project" value="InterPro"/>
</dbReference>
<feature type="compositionally biased region" description="Polar residues" evidence="5">
    <location>
        <begin position="52"/>
        <end position="64"/>
    </location>
</feature>
<keyword evidence="3" id="KW-0687">Ribonucleoprotein</keyword>
<feature type="compositionally biased region" description="Pro residues" evidence="5">
    <location>
        <begin position="74"/>
        <end position="90"/>
    </location>
</feature>
<feature type="region of interest" description="Disordered" evidence="5">
    <location>
        <begin position="1"/>
        <end position="216"/>
    </location>
</feature>